<feature type="region of interest" description="Disordered" evidence="1">
    <location>
        <begin position="1"/>
        <end position="58"/>
    </location>
</feature>
<name>A0A550C4G1_9AGAR</name>
<dbReference type="AlphaFoldDB" id="A0A550C4G1"/>
<dbReference type="EMBL" id="VDMD01000027">
    <property type="protein sequence ID" value="TRM59606.1"/>
    <property type="molecule type" value="Genomic_DNA"/>
</dbReference>
<feature type="compositionally biased region" description="Basic and acidic residues" evidence="1">
    <location>
        <begin position="24"/>
        <end position="33"/>
    </location>
</feature>
<evidence type="ECO:0000313" key="3">
    <source>
        <dbReference type="Proteomes" id="UP000320762"/>
    </source>
</evidence>
<reference evidence="2 3" key="1">
    <citation type="journal article" date="2019" name="New Phytol.">
        <title>Comparative genomics reveals unique wood-decay strategies and fruiting body development in the Schizophyllaceae.</title>
        <authorList>
            <person name="Almasi E."/>
            <person name="Sahu N."/>
            <person name="Krizsan K."/>
            <person name="Balint B."/>
            <person name="Kovacs G.M."/>
            <person name="Kiss B."/>
            <person name="Cseklye J."/>
            <person name="Drula E."/>
            <person name="Henrissat B."/>
            <person name="Nagy I."/>
            <person name="Chovatia M."/>
            <person name="Adam C."/>
            <person name="LaButti K."/>
            <person name="Lipzen A."/>
            <person name="Riley R."/>
            <person name="Grigoriev I.V."/>
            <person name="Nagy L.G."/>
        </authorList>
    </citation>
    <scope>NUCLEOTIDE SEQUENCE [LARGE SCALE GENOMIC DNA]</scope>
    <source>
        <strain evidence="2 3">NL-1724</strain>
    </source>
</reference>
<keyword evidence="3" id="KW-1185">Reference proteome</keyword>
<organism evidence="2 3">
    <name type="scientific">Schizophyllum amplum</name>
    <dbReference type="NCBI Taxonomy" id="97359"/>
    <lineage>
        <taxon>Eukaryota</taxon>
        <taxon>Fungi</taxon>
        <taxon>Dikarya</taxon>
        <taxon>Basidiomycota</taxon>
        <taxon>Agaricomycotina</taxon>
        <taxon>Agaricomycetes</taxon>
        <taxon>Agaricomycetidae</taxon>
        <taxon>Agaricales</taxon>
        <taxon>Schizophyllaceae</taxon>
        <taxon>Schizophyllum</taxon>
    </lineage>
</organism>
<dbReference type="STRING" id="97359.A0A550C4G1"/>
<feature type="region of interest" description="Disordered" evidence="1">
    <location>
        <begin position="168"/>
        <end position="192"/>
    </location>
</feature>
<dbReference type="Proteomes" id="UP000320762">
    <property type="component" value="Unassembled WGS sequence"/>
</dbReference>
<comment type="caution">
    <text evidence="2">The sequence shown here is derived from an EMBL/GenBank/DDBJ whole genome shotgun (WGS) entry which is preliminary data.</text>
</comment>
<protein>
    <submittedName>
        <fullName evidence="2">Uncharacterized protein</fullName>
    </submittedName>
</protein>
<dbReference type="OrthoDB" id="2940229at2759"/>
<sequence length="396" mass="44877">MVSRTSKIPVYVHRDPSAAKTHKKEAPSKERPPRGPLAQAGPSFTLPQAPIDSPRNPCGRQHKWLRLTQLPPPLNPMLSHLPLVFTIVHTKAAARQPPVYRRVHVPRNYTITHVRAMVMYLFDATLYDGDLFSREHHTVEICRNADFPGNLWSAETYVKLSGAQNPYTPINDNGPELGEADEPEISRSGDYRWEGEGDLTIDSVWPTSKILDQDREHQNERHGIIFKFARQSQIQVHVTFDAAMRAQAPFPMNEPFVVDSSGLTTLLSSTSKRRTAEERDWNEPHAFKNLVLLPINRPTIPRPARRSHVTPDALPAHKKAVSIRAIDIARMAKSAFLREFDELDSPPPRQPAPGLIVEDEDSFWDDDEEAEAIWAEQMKHVPLSFDDDSDDEDDVL</sequence>
<evidence type="ECO:0000313" key="2">
    <source>
        <dbReference type="EMBL" id="TRM59606.1"/>
    </source>
</evidence>
<proteinExistence type="predicted"/>
<gene>
    <name evidence="2" type="ORF">BD626DRAFT_507748</name>
</gene>
<evidence type="ECO:0000256" key="1">
    <source>
        <dbReference type="SAM" id="MobiDB-lite"/>
    </source>
</evidence>
<accession>A0A550C4G1</accession>